<dbReference type="RefSeq" id="WP_226765208.1">
    <property type="nucleotide sequence ID" value="NZ_JAJAWG010000016.1"/>
</dbReference>
<organism evidence="1 2">
    <name type="scientific">Deefgea salmonis</name>
    <dbReference type="NCBI Taxonomy" id="2875502"/>
    <lineage>
        <taxon>Bacteria</taxon>
        <taxon>Pseudomonadati</taxon>
        <taxon>Pseudomonadota</taxon>
        <taxon>Betaproteobacteria</taxon>
        <taxon>Neisseriales</taxon>
        <taxon>Chitinibacteraceae</taxon>
        <taxon>Deefgea</taxon>
    </lineage>
</organism>
<sequence length="339" mass="36686">MAEQNLPLNEDTVSPLFNKMDALMARHRSPAGKTLDEIPVLTDLAPKLADIPVLTDVISQAELLQKIEHIERSLNDESASKAVSEPIQNRGIPILMFSTLSAPDSELQFTPPPPLVSHEKPAIAISGPVPASMSDPIFFNLPRLDLAAIEDEIPLIPARKPVAEPVATPFECVADDLIIDFSTPIDPHHQVNAEPAAAERIIPPAQATSEPATPLAIEASTSRQPTRLVASTLVWEDDVDNDPPSLSTSLESPSANTLSEAAIADLTAIVGAQLAVDIASEVEQLARQHFSKLMAQFYGDTLRELTSDISQELETRLAPRINELVKQELISQGLIRDEI</sequence>
<evidence type="ECO:0000313" key="1">
    <source>
        <dbReference type="EMBL" id="MCB5197517.1"/>
    </source>
</evidence>
<accession>A0ABS8BP60</accession>
<comment type="caution">
    <text evidence="1">The sequence shown here is derived from an EMBL/GenBank/DDBJ whole genome shotgun (WGS) entry which is preliminary data.</text>
</comment>
<gene>
    <name evidence="1" type="ORF">LG219_14740</name>
</gene>
<reference evidence="1 2" key="1">
    <citation type="submission" date="2021-10" db="EMBL/GenBank/DDBJ databases">
        <authorList>
            <person name="Chen M."/>
        </authorList>
    </citation>
    <scope>NUCLEOTIDE SEQUENCE [LARGE SCALE GENOMIC DNA]</scope>
    <source>
        <strain evidence="1 2">H3-26</strain>
    </source>
</reference>
<name>A0ABS8BP60_9NEIS</name>
<proteinExistence type="predicted"/>
<evidence type="ECO:0008006" key="3">
    <source>
        <dbReference type="Google" id="ProtNLM"/>
    </source>
</evidence>
<protein>
    <recommendedName>
        <fullName evidence="3">DUF2497 domain-containing protein</fullName>
    </recommendedName>
</protein>
<dbReference type="EMBL" id="JAJAWG010000016">
    <property type="protein sequence ID" value="MCB5197517.1"/>
    <property type="molecule type" value="Genomic_DNA"/>
</dbReference>
<dbReference type="Proteomes" id="UP001198034">
    <property type="component" value="Unassembled WGS sequence"/>
</dbReference>
<keyword evidence="2" id="KW-1185">Reference proteome</keyword>
<evidence type="ECO:0000313" key="2">
    <source>
        <dbReference type="Proteomes" id="UP001198034"/>
    </source>
</evidence>